<dbReference type="SUPFAM" id="SSF47473">
    <property type="entry name" value="EF-hand"/>
    <property type="match status" value="1"/>
</dbReference>
<dbReference type="AlphaFoldDB" id="A0A9P1FGY2"/>
<evidence type="ECO:0000256" key="10">
    <source>
        <dbReference type="ARBA" id="ARBA00023065"/>
    </source>
</evidence>
<feature type="transmembrane region" description="Helical" evidence="15">
    <location>
        <begin position="177"/>
        <end position="196"/>
    </location>
</feature>
<keyword evidence="7" id="KW-0106">Calcium</keyword>
<keyword evidence="2" id="KW-0813">Transport</keyword>
<dbReference type="OrthoDB" id="436063at2759"/>
<accession>A0A9P1FGY2</accession>
<dbReference type="Gene3D" id="1.20.120.350">
    <property type="entry name" value="Voltage-gated potassium channels. Chain C"/>
    <property type="match status" value="1"/>
</dbReference>
<evidence type="ECO:0000256" key="1">
    <source>
        <dbReference type="ARBA" id="ARBA00004141"/>
    </source>
</evidence>
<gene>
    <name evidence="17" type="ORF">C1SCF055_LOCUS4062</name>
</gene>
<dbReference type="EMBL" id="CAMXCT020000224">
    <property type="protein sequence ID" value="CAL1129158.1"/>
    <property type="molecule type" value="Genomic_DNA"/>
</dbReference>
<dbReference type="InterPro" id="IPR005821">
    <property type="entry name" value="Ion_trans_dom"/>
</dbReference>
<dbReference type="GO" id="GO:0008331">
    <property type="term" value="F:high voltage-gated calcium channel activity"/>
    <property type="evidence" value="ECO:0007669"/>
    <property type="project" value="TreeGrafter"/>
</dbReference>
<keyword evidence="10" id="KW-0406">Ion transport</keyword>
<dbReference type="Pfam" id="PF00520">
    <property type="entry name" value="Ion_trans"/>
    <property type="match status" value="1"/>
</dbReference>
<feature type="transmembrane region" description="Helical" evidence="15">
    <location>
        <begin position="407"/>
        <end position="428"/>
    </location>
</feature>
<evidence type="ECO:0000256" key="3">
    <source>
        <dbReference type="ARBA" id="ARBA00022553"/>
    </source>
</evidence>
<dbReference type="GO" id="GO:0005509">
    <property type="term" value="F:calcium ion binding"/>
    <property type="evidence" value="ECO:0007669"/>
    <property type="project" value="InterPro"/>
</dbReference>
<dbReference type="InterPro" id="IPR050599">
    <property type="entry name" value="VDCC_alpha-1_subunit"/>
</dbReference>
<proteinExistence type="predicted"/>
<feature type="domain" description="EF-hand" evidence="16">
    <location>
        <begin position="452"/>
        <end position="487"/>
    </location>
</feature>
<keyword evidence="12" id="KW-0325">Glycoprotein</keyword>
<protein>
    <submittedName>
        <fullName evidence="18">EF-hand domain-containing protein</fullName>
    </submittedName>
</protein>
<evidence type="ECO:0000256" key="11">
    <source>
        <dbReference type="ARBA" id="ARBA00023136"/>
    </source>
</evidence>
<dbReference type="InterPro" id="IPR011992">
    <property type="entry name" value="EF-hand-dom_pair"/>
</dbReference>
<evidence type="ECO:0000256" key="14">
    <source>
        <dbReference type="SAM" id="MobiDB-lite"/>
    </source>
</evidence>
<feature type="compositionally biased region" description="Low complexity" evidence="14">
    <location>
        <begin position="116"/>
        <end position="125"/>
    </location>
</feature>
<dbReference type="Gene3D" id="1.10.287.70">
    <property type="match status" value="1"/>
</dbReference>
<keyword evidence="8" id="KW-0851">Voltage-gated channel</keyword>
<comment type="caution">
    <text evidence="17">The sequence shown here is derived from an EMBL/GenBank/DDBJ whole genome shotgun (WGS) entry which is preliminary data.</text>
</comment>
<keyword evidence="13" id="KW-0407">Ion channel</keyword>
<feature type="region of interest" description="Disordered" evidence="14">
    <location>
        <begin position="33"/>
        <end position="78"/>
    </location>
</feature>
<evidence type="ECO:0000256" key="15">
    <source>
        <dbReference type="SAM" id="Phobius"/>
    </source>
</evidence>
<evidence type="ECO:0000256" key="13">
    <source>
        <dbReference type="ARBA" id="ARBA00023303"/>
    </source>
</evidence>
<evidence type="ECO:0000256" key="8">
    <source>
        <dbReference type="ARBA" id="ARBA00022882"/>
    </source>
</evidence>
<dbReference type="InterPro" id="IPR018247">
    <property type="entry name" value="EF_Hand_1_Ca_BS"/>
</dbReference>
<dbReference type="PROSITE" id="PS00018">
    <property type="entry name" value="EF_HAND_1"/>
    <property type="match status" value="1"/>
</dbReference>
<dbReference type="InterPro" id="IPR027359">
    <property type="entry name" value="Volt_channel_dom_sf"/>
</dbReference>
<evidence type="ECO:0000313" key="18">
    <source>
        <dbReference type="EMBL" id="CAL4763095.1"/>
    </source>
</evidence>
<dbReference type="PROSITE" id="PS50222">
    <property type="entry name" value="EF_HAND_2"/>
    <property type="match status" value="1"/>
</dbReference>
<feature type="region of interest" description="Disordered" evidence="14">
    <location>
        <begin position="109"/>
        <end position="146"/>
    </location>
</feature>
<evidence type="ECO:0000313" key="17">
    <source>
        <dbReference type="EMBL" id="CAI3975783.1"/>
    </source>
</evidence>
<keyword evidence="3" id="KW-0597">Phosphoprotein</keyword>
<keyword evidence="19" id="KW-1185">Reference proteome</keyword>
<organism evidence="17">
    <name type="scientific">Cladocopium goreaui</name>
    <dbReference type="NCBI Taxonomy" id="2562237"/>
    <lineage>
        <taxon>Eukaryota</taxon>
        <taxon>Sar</taxon>
        <taxon>Alveolata</taxon>
        <taxon>Dinophyceae</taxon>
        <taxon>Suessiales</taxon>
        <taxon>Symbiodiniaceae</taxon>
        <taxon>Cladocopium</taxon>
    </lineage>
</organism>
<evidence type="ECO:0000313" key="19">
    <source>
        <dbReference type="Proteomes" id="UP001152797"/>
    </source>
</evidence>
<feature type="transmembrane region" description="Helical" evidence="15">
    <location>
        <begin position="327"/>
        <end position="351"/>
    </location>
</feature>
<keyword evidence="5" id="KW-0107">Calcium channel</keyword>
<evidence type="ECO:0000256" key="9">
    <source>
        <dbReference type="ARBA" id="ARBA00022989"/>
    </source>
</evidence>
<dbReference type="Proteomes" id="UP001152797">
    <property type="component" value="Unassembled WGS sequence"/>
</dbReference>
<evidence type="ECO:0000256" key="6">
    <source>
        <dbReference type="ARBA" id="ARBA00022692"/>
    </source>
</evidence>
<dbReference type="InterPro" id="IPR002048">
    <property type="entry name" value="EF_hand_dom"/>
</dbReference>
<keyword evidence="4" id="KW-0109">Calcium transport</keyword>
<dbReference type="EMBL" id="CAMXCT010000224">
    <property type="protein sequence ID" value="CAI3975783.1"/>
    <property type="molecule type" value="Genomic_DNA"/>
</dbReference>
<keyword evidence="6 15" id="KW-0812">Transmembrane</keyword>
<evidence type="ECO:0000256" key="5">
    <source>
        <dbReference type="ARBA" id="ARBA00022673"/>
    </source>
</evidence>
<reference evidence="17" key="1">
    <citation type="submission" date="2022-10" db="EMBL/GenBank/DDBJ databases">
        <authorList>
            <person name="Chen Y."/>
            <person name="Dougan E. K."/>
            <person name="Chan C."/>
            <person name="Rhodes N."/>
            <person name="Thang M."/>
        </authorList>
    </citation>
    <scope>NUCLEOTIDE SEQUENCE</scope>
</reference>
<name>A0A9P1FGY2_9DINO</name>
<keyword evidence="9 15" id="KW-1133">Transmembrane helix</keyword>
<sequence>MAWEMEECAKEIAYLAQKHARELDQVFQRLQSRLSEKGSPQPPGEMGCLLTRISTGDRGSSLEAPHSPDDKPPKVAFMGSELPGAVAEGGAKEGLTAVLPMDGLGTADARAEGAESEAGSTSEESSGGDGGSPCYPRGSASSYARTKKQVTRKKIIKSQDEQGTNTWQQRLVYSPCYELYSALLILLNAIFVGWQTEYAASTVNQPASQDGFEPTFFFVAQIVFFLAFFFDLVLRWIADGLIYFVCNEEMYWNVLDIFVVSFNLVEVITETMMFAGSEHAVLMTNFTVVRMIRVLRVVRIARVIRVLKAFRELRLMVASIVSSARNLLWVIMILCVLLYVFGISFTSAVALELEMSPADAPGTDELKRYFGSLSSSILTLYSSMSGGEDWTVYYYALGRLAWPYQTLFLFFVTFAVFAVVNVVTGVFVDTAIEKNQTDKELAIQEELRSKKLRMNWIRDVFSELDSSGDGTVTLKEFESQLNHEAVIAYFNTLKLDVSDARSRAVSRWRHGGDGSDGVNIEEFVQGCYRLSGEATTLHTQVMQCDIKDIMNKMGHIVGLLDELRVSLASRRRSSRPSGRFSGISELADVADAAPRASHRSSMDSVQMA</sequence>
<evidence type="ECO:0000256" key="2">
    <source>
        <dbReference type="ARBA" id="ARBA00022448"/>
    </source>
</evidence>
<dbReference type="PANTHER" id="PTHR45628:SF7">
    <property type="entry name" value="VOLTAGE-DEPENDENT CALCIUM CHANNEL TYPE A SUBUNIT ALPHA-1"/>
    <property type="match status" value="1"/>
</dbReference>
<keyword evidence="11 15" id="KW-0472">Membrane</keyword>
<dbReference type="GO" id="GO:0098703">
    <property type="term" value="P:calcium ion import across plasma membrane"/>
    <property type="evidence" value="ECO:0007669"/>
    <property type="project" value="TreeGrafter"/>
</dbReference>
<dbReference type="GO" id="GO:0005891">
    <property type="term" value="C:voltage-gated calcium channel complex"/>
    <property type="evidence" value="ECO:0007669"/>
    <property type="project" value="TreeGrafter"/>
</dbReference>
<reference evidence="18 19" key="2">
    <citation type="submission" date="2024-05" db="EMBL/GenBank/DDBJ databases">
        <authorList>
            <person name="Chen Y."/>
            <person name="Shah S."/>
            <person name="Dougan E. K."/>
            <person name="Thang M."/>
            <person name="Chan C."/>
        </authorList>
    </citation>
    <scope>NUCLEOTIDE SEQUENCE [LARGE SCALE GENOMIC DNA]</scope>
</reference>
<dbReference type="PANTHER" id="PTHR45628">
    <property type="entry name" value="VOLTAGE-DEPENDENT CALCIUM CHANNEL TYPE A SUBUNIT ALPHA-1"/>
    <property type="match status" value="1"/>
</dbReference>
<dbReference type="SUPFAM" id="SSF81324">
    <property type="entry name" value="Voltage-gated potassium channels"/>
    <property type="match status" value="1"/>
</dbReference>
<evidence type="ECO:0000256" key="7">
    <source>
        <dbReference type="ARBA" id="ARBA00022837"/>
    </source>
</evidence>
<feature type="transmembrane region" description="Helical" evidence="15">
    <location>
        <begin position="216"/>
        <end position="238"/>
    </location>
</feature>
<dbReference type="Gene3D" id="1.10.238.10">
    <property type="entry name" value="EF-hand"/>
    <property type="match status" value="1"/>
</dbReference>
<comment type="subcellular location">
    <subcellularLocation>
        <location evidence="1">Membrane</location>
        <topology evidence="1">Multi-pass membrane protein</topology>
    </subcellularLocation>
</comment>
<dbReference type="EMBL" id="CAMXCT030000224">
    <property type="protein sequence ID" value="CAL4763095.1"/>
    <property type="molecule type" value="Genomic_DNA"/>
</dbReference>
<evidence type="ECO:0000256" key="4">
    <source>
        <dbReference type="ARBA" id="ARBA00022568"/>
    </source>
</evidence>
<evidence type="ECO:0000256" key="12">
    <source>
        <dbReference type="ARBA" id="ARBA00023180"/>
    </source>
</evidence>
<evidence type="ECO:0000259" key="16">
    <source>
        <dbReference type="PROSITE" id="PS50222"/>
    </source>
</evidence>